<reference evidence="1 2" key="1">
    <citation type="submission" date="2014-02" db="EMBL/GenBank/DDBJ databases">
        <title>The genome sequence of the entomopathogenic fungus Metarhizium robertsii ARSEF 2575.</title>
        <authorList>
            <person name="Giuliano Garisto Donzelli B."/>
            <person name="Roe B.A."/>
            <person name="Macmil S.L."/>
            <person name="Krasnoff S.B."/>
            <person name="Gibson D.M."/>
        </authorList>
    </citation>
    <scope>NUCLEOTIDE SEQUENCE [LARGE SCALE GENOMIC DNA]</scope>
    <source>
        <strain evidence="1 2">ARSEF 2575</strain>
    </source>
</reference>
<protein>
    <submittedName>
        <fullName evidence="1">Uncharacterized protein</fullName>
    </submittedName>
</protein>
<comment type="caution">
    <text evidence="1">The sequence shown here is derived from an EMBL/GenBank/DDBJ whole genome shotgun (WGS) entry which is preliminary data.</text>
</comment>
<dbReference type="HOGENOM" id="CLU_2904687_0_0_1"/>
<organism evidence="1 2">
    <name type="scientific">Metarhizium robertsii</name>
    <dbReference type="NCBI Taxonomy" id="568076"/>
    <lineage>
        <taxon>Eukaryota</taxon>
        <taxon>Fungi</taxon>
        <taxon>Dikarya</taxon>
        <taxon>Ascomycota</taxon>
        <taxon>Pezizomycotina</taxon>
        <taxon>Sordariomycetes</taxon>
        <taxon>Hypocreomycetidae</taxon>
        <taxon>Hypocreales</taxon>
        <taxon>Clavicipitaceae</taxon>
        <taxon>Metarhizium</taxon>
    </lineage>
</organism>
<evidence type="ECO:0000313" key="1">
    <source>
        <dbReference type="EMBL" id="EXU97293.1"/>
    </source>
</evidence>
<proteinExistence type="predicted"/>
<evidence type="ECO:0000313" key="2">
    <source>
        <dbReference type="Proteomes" id="UP000030151"/>
    </source>
</evidence>
<dbReference type="Proteomes" id="UP000030151">
    <property type="component" value="Unassembled WGS sequence"/>
</dbReference>
<dbReference type="AlphaFoldDB" id="A0A014PL86"/>
<gene>
    <name evidence="1" type="ORF">X797_009570</name>
</gene>
<sequence>MVMCSALSHSPDIDTESYIEQRHTDVTAEKRSTSSAQLGSDAERQIVEIFGQSGLSTEPRPS</sequence>
<dbReference type="EMBL" id="JELW01000038">
    <property type="protein sequence ID" value="EXU97293.1"/>
    <property type="molecule type" value="Genomic_DNA"/>
</dbReference>
<accession>A0A014PL86</accession>
<name>A0A014PL86_9HYPO</name>